<name>X1GTR6_9ZZZZ</name>
<gene>
    <name evidence="1" type="ORF">S03H2_31073</name>
</gene>
<dbReference type="AlphaFoldDB" id="X1GTR6"/>
<protein>
    <recommendedName>
        <fullName evidence="2">Tetratricopeptide repeat protein</fullName>
    </recommendedName>
</protein>
<comment type="caution">
    <text evidence="1">The sequence shown here is derived from an EMBL/GenBank/DDBJ whole genome shotgun (WGS) entry which is preliminary data.</text>
</comment>
<dbReference type="SUPFAM" id="SSF48452">
    <property type="entry name" value="TPR-like"/>
    <property type="match status" value="1"/>
</dbReference>
<reference evidence="1" key="1">
    <citation type="journal article" date="2014" name="Front. Microbiol.">
        <title>High frequency of phylogenetically diverse reductive dehalogenase-homologous genes in deep subseafloor sedimentary metagenomes.</title>
        <authorList>
            <person name="Kawai M."/>
            <person name="Futagami T."/>
            <person name="Toyoda A."/>
            <person name="Takaki Y."/>
            <person name="Nishi S."/>
            <person name="Hori S."/>
            <person name="Arai W."/>
            <person name="Tsubouchi T."/>
            <person name="Morono Y."/>
            <person name="Uchiyama I."/>
            <person name="Ito T."/>
            <person name="Fujiyama A."/>
            <person name="Inagaki F."/>
            <person name="Takami H."/>
        </authorList>
    </citation>
    <scope>NUCLEOTIDE SEQUENCE</scope>
    <source>
        <strain evidence="1">Expedition CK06-06</strain>
    </source>
</reference>
<proteinExistence type="predicted"/>
<accession>X1GTR6</accession>
<dbReference type="Gene3D" id="1.25.40.10">
    <property type="entry name" value="Tetratricopeptide repeat domain"/>
    <property type="match status" value="1"/>
</dbReference>
<evidence type="ECO:0008006" key="2">
    <source>
        <dbReference type="Google" id="ProtNLM"/>
    </source>
</evidence>
<sequence length="118" mass="13471">MELFINQDDIRSLLEYAEKVAPDEAYTYQQRAIFEMNRANGNLTIAAECLSEAQRLEPHNVSILHSQAELSLRRAEKARTILEKEKHFDSAAASASALIRQRPSEPHGYHTLCKVYLQ</sequence>
<organism evidence="1">
    <name type="scientific">marine sediment metagenome</name>
    <dbReference type="NCBI Taxonomy" id="412755"/>
    <lineage>
        <taxon>unclassified sequences</taxon>
        <taxon>metagenomes</taxon>
        <taxon>ecological metagenomes</taxon>
    </lineage>
</organism>
<dbReference type="InterPro" id="IPR011990">
    <property type="entry name" value="TPR-like_helical_dom_sf"/>
</dbReference>
<evidence type="ECO:0000313" key="1">
    <source>
        <dbReference type="EMBL" id="GAH60547.1"/>
    </source>
</evidence>
<dbReference type="EMBL" id="BARU01018822">
    <property type="protein sequence ID" value="GAH60547.1"/>
    <property type="molecule type" value="Genomic_DNA"/>
</dbReference>